<feature type="compositionally biased region" description="Low complexity" evidence="1">
    <location>
        <begin position="294"/>
        <end position="307"/>
    </location>
</feature>
<keyword evidence="4" id="KW-1185">Reference proteome</keyword>
<reference evidence="3 4" key="1">
    <citation type="journal article" date="2004" name="Science">
        <title>The genome of the diatom Thalassiosira pseudonana: ecology, evolution, and metabolism.</title>
        <authorList>
            <person name="Armbrust E.V."/>
            <person name="Berges J.A."/>
            <person name="Bowler C."/>
            <person name="Green B.R."/>
            <person name="Martinez D."/>
            <person name="Putnam N.H."/>
            <person name="Zhou S."/>
            <person name="Allen A.E."/>
            <person name="Apt K.E."/>
            <person name="Bechner M."/>
            <person name="Brzezinski M.A."/>
            <person name="Chaal B.K."/>
            <person name="Chiovitti A."/>
            <person name="Davis A.K."/>
            <person name="Demarest M.S."/>
            <person name="Detter J.C."/>
            <person name="Glavina T."/>
            <person name="Goodstein D."/>
            <person name="Hadi M.Z."/>
            <person name="Hellsten U."/>
            <person name="Hildebrand M."/>
            <person name="Jenkins B.D."/>
            <person name="Jurka J."/>
            <person name="Kapitonov V.V."/>
            <person name="Kroger N."/>
            <person name="Lau W.W."/>
            <person name="Lane T.W."/>
            <person name="Larimer F.W."/>
            <person name="Lippmeier J.C."/>
            <person name="Lucas S."/>
            <person name="Medina M."/>
            <person name="Montsant A."/>
            <person name="Obornik M."/>
            <person name="Parker M.S."/>
            <person name="Palenik B."/>
            <person name="Pazour G.J."/>
            <person name="Richardson P.M."/>
            <person name="Rynearson T.A."/>
            <person name="Saito M.A."/>
            <person name="Schwartz D.C."/>
            <person name="Thamatrakoln K."/>
            <person name="Valentin K."/>
            <person name="Vardi A."/>
            <person name="Wilkerson F.P."/>
            <person name="Rokhsar D.S."/>
        </authorList>
    </citation>
    <scope>NUCLEOTIDE SEQUENCE [LARGE SCALE GENOMIC DNA]</scope>
    <source>
        <strain evidence="3 4">CCMP1335</strain>
    </source>
</reference>
<dbReference type="Proteomes" id="UP000001449">
    <property type="component" value="Chromosome 13"/>
</dbReference>
<dbReference type="InterPro" id="IPR002625">
    <property type="entry name" value="Smr_dom"/>
</dbReference>
<dbReference type="GO" id="GO:0031386">
    <property type="term" value="F:protein tag activity"/>
    <property type="evidence" value="ECO:0000318"/>
    <property type="project" value="GO_Central"/>
</dbReference>
<dbReference type="HOGENOM" id="CLU_526303_0_0_1"/>
<dbReference type="CDD" id="cd01763">
    <property type="entry name" value="Ubl_SUMO_like"/>
    <property type="match status" value="1"/>
</dbReference>
<dbReference type="Gene3D" id="3.10.20.90">
    <property type="entry name" value="Phosphatidylinositol 3-kinase Catalytic Subunit, Chain A, domain 1"/>
    <property type="match status" value="1"/>
</dbReference>
<dbReference type="SUPFAM" id="SSF160443">
    <property type="entry name" value="SMR domain-like"/>
    <property type="match status" value="1"/>
</dbReference>
<organism evidence="3 4">
    <name type="scientific">Thalassiosira pseudonana</name>
    <name type="common">Marine diatom</name>
    <name type="synonym">Cyclotella nana</name>
    <dbReference type="NCBI Taxonomy" id="35128"/>
    <lineage>
        <taxon>Eukaryota</taxon>
        <taxon>Sar</taxon>
        <taxon>Stramenopiles</taxon>
        <taxon>Ochrophyta</taxon>
        <taxon>Bacillariophyta</taxon>
        <taxon>Coscinodiscophyceae</taxon>
        <taxon>Thalassiosirophycidae</taxon>
        <taxon>Thalassiosirales</taxon>
        <taxon>Thalassiosiraceae</taxon>
        <taxon>Thalassiosira</taxon>
    </lineage>
</organism>
<reference evidence="3 4" key="2">
    <citation type="journal article" date="2008" name="Nature">
        <title>The Phaeodactylum genome reveals the evolutionary history of diatom genomes.</title>
        <authorList>
            <person name="Bowler C."/>
            <person name="Allen A.E."/>
            <person name="Badger J.H."/>
            <person name="Grimwood J."/>
            <person name="Jabbari K."/>
            <person name="Kuo A."/>
            <person name="Maheswari U."/>
            <person name="Martens C."/>
            <person name="Maumus F."/>
            <person name="Otillar R.P."/>
            <person name="Rayko E."/>
            <person name="Salamov A."/>
            <person name="Vandepoele K."/>
            <person name="Beszteri B."/>
            <person name="Gruber A."/>
            <person name="Heijde M."/>
            <person name="Katinka M."/>
            <person name="Mock T."/>
            <person name="Valentin K."/>
            <person name="Verret F."/>
            <person name="Berges J.A."/>
            <person name="Brownlee C."/>
            <person name="Cadoret J.P."/>
            <person name="Chiovitti A."/>
            <person name="Choi C.J."/>
            <person name="Coesel S."/>
            <person name="De Martino A."/>
            <person name="Detter J.C."/>
            <person name="Durkin C."/>
            <person name="Falciatore A."/>
            <person name="Fournet J."/>
            <person name="Haruta M."/>
            <person name="Huysman M.J."/>
            <person name="Jenkins B.D."/>
            <person name="Jiroutova K."/>
            <person name="Jorgensen R.E."/>
            <person name="Joubert Y."/>
            <person name="Kaplan A."/>
            <person name="Kroger N."/>
            <person name="Kroth P.G."/>
            <person name="La Roche J."/>
            <person name="Lindquist E."/>
            <person name="Lommer M."/>
            <person name="Martin-Jezequel V."/>
            <person name="Lopez P.J."/>
            <person name="Lucas S."/>
            <person name="Mangogna M."/>
            <person name="McGinnis K."/>
            <person name="Medlin L.K."/>
            <person name="Montsant A."/>
            <person name="Oudot-Le Secq M.P."/>
            <person name="Napoli C."/>
            <person name="Obornik M."/>
            <person name="Parker M.S."/>
            <person name="Petit J.L."/>
            <person name="Porcel B.M."/>
            <person name="Poulsen N."/>
            <person name="Robison M."/>
            <person name="Rychlewski L."/>
            <person name="Rynearson T.A."/>
            <person name="Schmutz J."/>
            <person name="Shapiro H."/>
            <person name="Siaut M."/>
            <person name="Stanley M."/>
            <person name="Sussman M.R."/>
            <person name="Taylor A.R."/>
            <person name="Vardi A."/>
            <person name="von Dassow P."/>
            <person name="Vyverman W."/>
            <person name="Willis A."/>
            <person name="Wyrwicz L.S."/>
            <person name="Rokhsar D.S."/>
            <person name="Weissenbach J."/>
            <person name="Armbrust E.V."/>
            <person name="Green B.R."/>
            <person name="Van de Peer Y."/>
            <person name="Grigoriev I.V."/>
        </authorList>
    </citation>
    <scope>NUCLEOTIDE SEQUENCE [LARGE SCALE GENOMIC DNA]</scope>
    <source>
        <strain evidence="3 4">CCMP1335</strain>
    </source>
</reference>
<dbReference type="AlphaFoldDB" id="B8CBI8"/>
<proteinExistence type="predicted"/>
<gene>
    <name evidence="3" type="ORF">THAPSDRAFT_24677</name>
</gene>
<evidence type="ECO:0000313" key="3">
    <source>
        <dbReference type="EMBL" id="EED89135.1"/>
    </source>
</evidence>
<feature type="compositionally biased region" description="Basic residues" evidence="1">
    <location>
        <begin position="308"/>
        <end position="331"/>
    </location>
</feature>
<dbReference type="InterPro" id="IPR036063">
    <property type="entry name" value="Smr_dom_sf"/>
</dbReference>
<dbReference type="InParanoid" id="B8CBI8"/>
<evidence type="ECO:0000256" key="1">
    <source>
        <dbReference type="SAM" id="MobiDB-lite"/>
    </source>
</evidence>
<dbReference type="Pfam" id="PF01713">
    <property type="entry name" value="Smr"/>
    <property type="match status" value="1"/>
</dbReference>
<dbReference type="GO" id="GO:0016925">
    <property type="term" value="P:protein sumoylation"/>
    <property type="evidence" value="ECO:0000318"/>
    <property type="project" value="GO_Central"/>
</dbReference>
<dbReference type="eggNOG" id="ENOG502TGEK">
    <property type="taxonomic scope" value="Eukaryota"/>
</dbReference>
<name>B8CBI8_THAPS</name>
<dbReference type="RefSeq" id="XP_002293399.1">
    <property type="nucleotide sequence ID" value="XM_002293363.1"/>
</dbReference>
<dbReference type="Gene3D" id="3.30.1370.110">
    <property type="match status" value="1"/>
</dbReference>
<sequence>MTSSNKRSRGSTSTSINFSTSPSTSKGPQLQNIQISTAAIDKHWAAFPITAKKFILETLDQMSLRGLVNFWSQHIEFTRGTVAGSMYGASWYLALVYLNRGEMDKARALTLNGAFLQECYHSSFEHIVELCGSDYSNSIEENRLPYFSCGFFAVRAPGLMNSFLQSKLPKEYQHMMSSFASMSSRGSVMGFIDQISDDWNDTPKSSRHRTRSTDDEETISLVVGGENYDIGASTPLRMLFNEYADKNEVSLKSLRFSYAGKTIFLSSVGNKTPMELGLADNDTIEVSNNELLNQSISSTDSQQSTSKKSGKSKGKKSSPKRTKGKNKKKGSTKIIEPVKTLEAYKIGHSKMLTKLFEEAEPSLKAIRQELNLLSLERQQPKEKSKGNELTEKCTLVPNPSTCGLGGKAGKTCFDVNVGEVANLYKSSKSVCIQPSSTSKLDLHGCTKDEALEKLDQSLQEWNDAAMHSPYPFVLPVSIVCGGGSQVLSETVEKWIKEHRNVSNAPKTARRKRFNAMAA</sequence>
<feature type="region of interest" description="Disordered" evidence="1">
    <location>
        <begin position="1"/>
        <end position="29"/>
    </location>
</feature>
<dbReference type="GeneID" id="7447836"/>
<protein>
    <recommendedName>
        <fullName evidence="2">Smr domain-containing protein</fullName>
    </recommendedName>
</protein>
<dbReference type="GO" id="GO:0005634">
    <property type="term" value="C:nucleus"/>
    <property type="evidence" value="ECO:0000318"/>
    <property type="project" value="GO_Central"/>
</dbReference>
<feature type="region of interest" description="Disordered" evidence="1">
    <location>
        <begin position="293"/>
        <end position="332"/>
    </location>
</feature>
<evidence type="ECO:0000313" key="4">
    <source>
        <dbReference type="Proteomes" id="UP000001449"/>
    </source>
</evidence>
<feature type="domain" description="Smr" evidence="2">
    <location>
        <begin position="440"/>
        <end position="504"/>
    </location>
</feature>
<dbReference type="SUPFAM" id="SSF54236">
    <property type="entry name" value="Ubiquitin-like"/>
    <property type="match status" value="1"/>
</dbReference>
<dbReference type="GO" id="GO:0044389">
    <property type="term" value="F:ubiquitin-like protein ligase binding"/>
    <property type="evidence" value="ECO:0000318"/>
    <property type="project" value="GO_Central"/>
</dbReference>
<evidence type="ECO:0000259" key="2">
    <source>
        <dbReference type="Pfam" id="PF01713"/>
    </source>
</evidence>
<dbReference type="OMA" id="CDERPME"/>
<dbReference type="KEGG" id="tps:THAPSDRAFT_24677"/>
<accession>B8CBI8</accession>
<dbReference type="PaxDb" id="35128-Thaps24677"/>
<dbReference type="InterPro" id="IPR029071">
    <property type="entry name" value="Ubiquitin-like_domsf"/>
</dbReference>
<dbReference type="EMBL" id="CM000648">
    <property type="protein sequence ID" value="EED89135.1"/>
    <property type="molecule type" value="Genomic_DNA"/>
</dbReference>